<sequence>MNGNLVVPELLDGIVETAVDQFVCGDRGAVPATTIVTYGGDRVLRTRLAITPSSDQ</sequence>
<comment type="caution">
    <text evidence="1">The sequence shown here is derived from an EMBL/GenBank/DDBJ whole genome shotgun (WGS) entry which is preliminary data.</text>
</comment>
<reference evidence="1" key="2">
    <citation type="submission" date="2020-09" db="EMBL/GenBank/DDBJ databases">
        <authorList>
            <person name="Sun Q."/>
            <person name="Zhou Y."/>
        </authorList>
    </citation>
    <scope>NUCLEOTIDE SEQUENCE</scope>
    <source>
        <strain evidence="1">CGMCC 4.7368</strain>
    </source>
</reference>
<proteinExistence type="predicted"/>
<reference evidence="1" key="1">
    <citation type="journal article" date="2014" name="Int. J. Syst. Evol. Microbiol.">
        <title>Complete genome sequence of Corynebacterium casei LMG S-19264T (=DSM 44701T), isolated from a smear-ripened cheese.</title>
        <authorList>
            <consortium name="US DOE Joint Genome Institute (JGI-PGF)"/>
            <person name="Walter F."/>
            <person name="Albersmeier A."/>
            <person name="Kalinowski J."/>
            <person name="Ruckert C."/>
        </authorList>
    </citation>
    <scope>NUCLEOTIDE SEQUENCE</scope>
    <source>
        <strain evidence="1">CGMCC 4.7368</strain>
    </source>
</reference>
<evidence type="ECO:0000313" key="2">
    <source>
        <dbReference type="Proteomes" id="UP000646523"/>
    </source>
</evidence>
<gene>
    <name evidence="1" type="ORF">GCM10012289_05010</name>
</gene>
<dbReference type="Proteomes" id="UP000646523">
    <property type="component" value="Unassembled WGS sequence"/>
</dbReference>
<organism evidence="1 2">
    <name type="scientific">Nonomuraea cavernae</name>
    <dbReference type="NCBI Taxonomy" id="2045107"/>
    <lineage>
        <taxon>Bacteria</taxon>
        <taxon>Bacillati</taxon>
        <taxon>Actinomycetota</taxon>
        <taxon>Actinomycetes</taxon>
        <taxon>Streptosporangiales</taxon>
        <taxon>Streptosporangiaceae</taxon>
        <taxon>Nonomuraea</taxon>
    </lineage>
</organism>
<name>A0A917YRN0_9ACTN</name>
<accession>A0A917YRN0</accession>
<protein>
    <submittedName>
        <fullName evidence="1">Uncharacterized protein</fullName>
    </submittedName>
</protein>
<evidence type="ECO:0000313" key="1">
    <source>
        <dbReference type="EMBL" id="GGO61834.1"/>
    </source>
</evidence>
<keyword evidence="2" id="KW-1185">Reference proteome</keyword>
<dbReference type="EMBL" id="BMNH01000001">
    <property type="protein sequence ID" value="GGO61834.1"/>
    <property type="molecule type" value="Genomic_DNA"/>
</dbReference>
<dbReference type="AlphaFoldDB" id="A0A917YRN0"/>